<proteinExistence type="inferred from homology"/>
<dbReference type="GO" id="GO:0005829">
    <property type="term" value="C:cytosol"/>
    <property type="evidence" value="ECO:0007669"/>
    <property type="project" value="TreeGrafter"/>
</dbReference>
<dbReference type="InterPro" id="IPR029069">
    <property type="entry name" value="HotDog_dom_sf"/>
</dbReference>
<dbReference type="Pfam" id="PF03061">
    <property type="entry name" value="4HBT"/>
    <property type="match status" value="1"/>
</dbReference>
<evidence type="ECO:0000313" key="6">
    <source>
        <dbReference type="Proteomes" id="UP000198924"/>
    </source>
</evidence>
<dbReference type="AlphaFoldDB" id="A0A1I3UKF7"/>
<dbReference type="STRING" id="45496.SAMN04488079_10220"/>
<evidence type="ECO:0000259" key="4">
    <source>
        <dbReference type="PROSITE" id="PS51770"/>
    </source>
</evidence>
<dbReference type="Proteomes" id="UP000198924">
    <property type="component" value="Unassembled WGS sequence"/>
</dbReference>
<evidence type="ECO:0000256" key="2">
    <source>
        <dbReference type="ARBA" id="ARBA00022801"/>
    </source>
</evidence>
<gene>
    <name evidence="5" type="ORF">SAMN04488079_10220</name>
</gene>
<keyword evidence="2 3" id="KW-0378">Hydrolase</keyword>
<dbReference type="SUPFAM" id="SSF54637">
    <property type="entry name" value="Thioesterase/thiol ester dehydrase-isomerase"/>
    <property type="match status" value="1"/>
</dbReference>
<dbReference type="GO" id="GO:0052816">
    <property type="term" value="F:long-chain fatty acyl-CoA hydrolase activity"/>
    <property type="evidence" value="ECO:0007669"/>
    <property type="project" value="TreeGrafter"/>
</dbReference>
<evidence type="ECO:0000256" key="3">
    <source>
        <dbReference type="PROSITE-ProRule" id="PRU01106"/>
    </source>
</evidence>
<organism evidence="5 6">
    <name type="scientific">Methylophaga sulfidovorans</name>
    <dbReference type="NCBI Taxonomy" id="45496"/>
    <lineage>
        <taxon>Bacteria</taxon>
        <taxon>Pseudomonadati</taxon>
        <taxon>Pseudomonadota</taxon>
        <taxon>Gammaproteobacteria</taxon>
        <taxon>Thiotrichales</taxon>
        <taxon>Piscirickettsiaceae</taxon>
        <taxon>Methylophaga</taxon>
    </lineage>
</organism>
<dbReference type="PANTHER" id="PTHR11049:SF5">
    <property type="entry name" value="ACYL-COA THIOESTER HYDROLASE YCIA"/>
    <property type="match status" value="1"/>
</dbReference>
<sequence>MELPLDKHAVLRIMARPSDVNIAGDIFGGWLMSQCDIAGGIYANRIAGGRVVTVAVNNFQFIAPVLVADIVSIYVDTMRIGTTSITVKVTVLIERRDGKNETTMKVAEADIVYVHIDENRQPAAITQK</sequence>
<feature type="domain" description="HotDog ACOT-type" evidence="4">
    <location>
        <begin position="5"/>
        <end position="119"/>
    </location>
</feature>
<dbReference type="GO" id="GO:0006637">
    <property type="term" value="P:acyl-CoA metabolic process"/>
    <property type="evidence" value="ECO:0007669"/>
    <property type="project" value="TreeGrafter"/>
</dbReference>
<dbReference type="RefSeq" id="WP_091711422.1">
    <property type="nucleotide sequence ID" value="NZ_FOSH01000002.1"/>
</dbReference>
<accession>A0A1I3UKF7</accession>
<keyword evidence="6" id="KW-1185">Reference proteome</keyword>
<name>A0A1I3UKF7_9GAMM</name>
<dbReference type="OrthoDB" id="9801856at2"/>
<dbReference type="Gene3D" id="3.10.129.10">
    <property type="entry name" value="Hotdog Thioesterase"/>
    <property type="match status" value="1"/>
</dbReference>
<comment type="similarity">
    <text evidence="1">Belongs to the acyl coenzyme A hydrolase family.</text>
</comment>
<protein>
    <submittedName>
        <fullName evidence="5">Acyl-CoA thioesterase YciA</fullName>
    </submittedName>
</protein>
<dbReference type="InterPro" id="IPR006683">
    <property type="entry name" value="Thioestr_dom"/>
</dbReference>
<dbReference type="InterPro" id="IPR040170">
    <property type="entry name" value="Cytosol_ACT"/>
</dbReference>
<evidence type="ECO:0000313" key="5">
    <source>
        <dbReference type="EMBL" id="SFJ83984.1"/>
    </source>
</evidence>
<dbReference type="CDD" id="cd03442">
    <property type="entry name" value="BFIT_BACH"/>
    <property type="match status" value="1"/>
</dbReference>
<dbReference type="PROSITE" id="PS51770">
    <property type="entry name" value="HOTDOG_ACOT"/>
    <property type="match status" value="1"/>
</dbReference>
<reference evidence="6" key="1">
    <citation type="submission" date="2016-10" db="EMBL/GenBank/DDBJ databases">
        <authorList>
            <person name="Varghese N."/>
            <person name="Submissions S."/>
        </authorList>
    </citation>
    <scope>NUCLEOTIDE SEQUENCE [LARGE SCALE GENOMIC DNA]</scope>
    <source>
        <strain evidence="6">DSM 11578</strain>
    </source>
</reference>
<dbReference type="EMBL" id="FOSH01000002">
    <property type="protein sequence ID" value="SFJ83984.1"/>
    <property type="molecule type" value="Genomic_DNA"/>
</dbReference>
<evidence type="ECO:0000256" key="1">
    <source>
        <dbReference type="ARBA" id="ARBA00010458"/>
    </source>
</evidence>
<dbReference type="GO" id="GO:0009062">
    <property type="term" value="P:fatty acid catabolic process"/>
    <property type="evidence" value="ECO:0007669"/>
    <property type="project" value="TreeGrafter"/>
</dbReference>
<dbReference type="InterPro" id="IPR033120">
    <property type="entry name" value="HOTDOG_ACOT"/>
</dbReference>
<dbReference type="PANTHER" id="PTHR11049">
    <property type="entry name" value="ACYL COENZYME A THIOESTER HYDROLASE"/>
    <property type="match status" value="1"/>
</dbReference>